<feature type="region of interest" description="Disordered" evidence="6">
    <location>
        <begin position="48"/>
        <end position="68"/>
    </location>
</feature>
<reference evidence="10" key="1">
    <citation type="submission" date="2017-11" db="EMBL/GenBank/DDBJ databases">
        <authorList>
            <person name="Lima N.C."/>
            <person name="Parody-Merino A.M."/>
            <person name="Battley P.F."/>
            <person name="Fidler A.E."/>
            <person name="Prosdocimi F."/>
        </authorList>
    </citation>
    <scope>NUCLEOTIDE SEQUENCE [LARGE SCALE GENOMIC DNA]</scope>
</reference>
<evidence type="ECO:0000313" key="10">
    <source>
        <dbReference type="Proteomes" id="UP000233556"/>
    </source>
</evidence>
<keyword evidence="7" id="KW-0812">Transmembrane</keyword>
<evidence type="ECO:0000256" key="4">
    <source>
        <dbReference type="ARBA" id="ARBA00023136"/>
    </source>
</evidence>
<evidence type="ECO:0000256" key="6">
    <source>
        <dbReference type="SAM" id="MobiDB-lite"/>
    </source>
</evidence>
<dbReference type="SMART" id="SM00112">
    <property type="entry name" value="CA"/>
    <property type="match status" value="2"/>
</dbReference>
<dbReference type="Gene3D" id="2.60.40.60">
    <property type="entry name" value="Cadherins"/>
    <property type="match status" value="4"/>
</dbReference>
<dbReference type="GO" id="GO:0005912">
    <property type="term" value="C:adherens junction"/>
    <property type="evidence" value="ECO:0007669"/>
    <property type="project" value="TreeGrafter"/>
</dbReference>
<dbReference type="PANTHER" id="PTHR24027">
    <property type="entry name" value="CADHERIN-23"/>
    <property type="match status" value="1"/>
</dbReference>
<protein>
    <submittedName>
        <fullName evidence="9">Cadherin-17</fullName>
    </submittedName>
</protein>
<dbReference type="GO" id="GO:0008013">
    <property type="term" value="F:beta-catenin binding"/>
    <property type="evidence" value="ECO:0007669"/>
    <property type="project" value="TreeGrafter"/>
</dbReference>
<dbReference type="GO" id="GO:0007156">
    <property type="term" value="P:homophilic cell adhesion via plasma membrane adhesion molecules"/>
    <property type="evidence" value="ECO:0007669"/>
    <property type="project" value="InterPro"/>
</dbReference>
<comment type="subcellular location">
    <subcellularLocation>
        <location evidence="1">Membrane</location>
    </subcellularLocation>
</comment>
<dbReference type="GO" id="GO:0000902">
    <property type="term" value="P:cell morphogenesis"/>
    <property type="evidence" value="ECO:0007669"/>
    <property type="project" value="TreeGrafter"/>
</dbReference>
<dbReference type="EMBL" id="KZ510481">
    <property type="protein sequence ID" value="PKU33086.1"/>
    <property type="molecule type" value="Genomic_DNA"/>
</dbReference>
<dbReference type="InterPro" id="IPR002126">
    <property type="entry name" value="Cadherin-like_dom"/>
</dbReference>
<proteinExistence type="predicted"/>
<dbReference type="CDD" id="cd11304">
    <property type="entry name" value="Cadherin_repeat"/>
    <property type="match status" value="2"/>
</dbReference>
<dbReference type="InterPro" id="IPR020894">
    <property type="entry name" value="Cadherin_CS"/>
</dbReference>
<sequence length="422" mass="48091">MRFVYQVESLDEKGNVVKGPYAVTIYVEDINDNPPEFDQPKYTGVVRQNSRPGKPFMQVRATDRDDPTTPHAQLTYSILHHFPNPYSEMLFQIDSVSGEISPSKMDKRKQQLGIDSVQSNEKGVKYDIFEKEKLPRLPFSIDEDGIIYVTEPLDREEKETLSKQSVTCKYMSSTSMIRFPSLKNQIYSLEGDMKKWLKINSTTGQIYTASALDREQQDTYTVQVVASELNNAAQKSKTTVKLHLRDVNDNPPRLVMDSPPFFCHPVTGGERAFIQATDDDQQLFYPMFTFSLVDDVNTRNNWEISKVNATYAYLSPKHGNFEEKTYNVPVIIKDNGNPPLERTVNLEVSVCKCSSENSCFIDIEREHSWPSTGQAIGILIAVLLIIGCIVGGVFIHMKYKQKNEKKTQQKDAKDRSELNRLA</sequence>
<keyword evidence="4 7" id="KW-0472">Membrane</keyword>
<dbReference type="OrthoDB" id="9946173at2759"/>
<dbReference type="PANTHER" id="PTHR24027:SF419">
    <property type="entry name" value="CADHERIN-17"/>
    <property type="match status" value="1"/>
</dbReference>
<accession>A0A2I0TH37</accession>
<keyword evidence="7" id="KW-1133">Transmembrane helix</keyword>
<reference evidence="10" key="2">
    <citation type="submission" date="2017-12" db="EMBL/GenBank/DDBJ databases">
        <title>Genome sequence of the Bar-tailed Godwit (Limosa lapponica baueri).</title>
        <authorList>
            <person name="Lima N.C.B."/>
            <person name="Parody-Merino A.M."/>
            <person name="Battley P.F."/>
            <person name="Fidler A.E."/>
            <person name="Prosdocimi F."/>
        </authorList>
    </citation>
    <scope>NUCLEOTIDE SEQUENCE [LARGE SCALE GENOMIC DNA]</scope>
</reference>
<feature type="domain" description="Cadherin" evidence="8">
    <location>
        <begin position="38"/>
        <end position="254"/>
    </location>
</feature>
<dbReference type="PRINTS" id="PR00205">
    <property type="entry name" value="CADHERIN"/>
</dbReference>
<evidence type="ECO:0000256" key="7">
    <source>
        <dbReference type="SAM" id="Phobius"/>
    </source>
</evidence>
<dbReference type="GO" id="GO:0016342">
    <property type="term" value="C:catenin complex"/>
    <property type="evidence" value="ECO:0007669"/>
    <property type="project" value="TreeGrafter"/>
</dbReference>
<dbReference type="GO" id="GO:0044331">
    <property type="term" value="P:cell-cell adhesion mediated by cadherin"/>
    <property type="evidence" value="ECO:0007669"/>
    <property type="project" value="TreeGrafter"/>
</dbReference>
<dbReference type="AlphaFoldDB" id="A0A2I0TH37"/>
<dbReference type="GO" id="GO:0016477">
    <property type="term" value="P:cell migration"/>
    <property type="evidence" value="ECO:0007669"/>
    <property type="project" value="TreeGrafter"/>
</dbReference>
<feature type="domain" description="Cadherin" evidence="8">
    <location>
        <begin position="274"/>
        <end position="360"/>
    </location>
</feature>
<keyword evidence="10" id="KW-1185">Reference proteome</keyword>
<dbReference type="FunFam" id="2.60.40.60:FF:000183">
    <property type="entry name" value="Cadherin 17"/>
    <property type="match status" value="1"/>
</dbReference>
<organism evidence="9 10">
    <name type="scientific">Limosa lapponica baueri</name>
    <dbReference type="NCBI Taxonomy" id="1758121"/>
    <lineage>
        <taxon>Eukaryota</taxon>
        <taxon>Metazoa</taxon>
        <taxon>Chordata</taxon>
        <taxon>Craniata</taxon>
        <taxon>Vertebrata</taxon>
        <taxon>Euteleostomi</taxon>
        <taxon>Archelosauria</taxon>
        <taxon>Archosauria</taxon>
        <taxon>Dinosauria</taxon>
        <taxon>Saurischia</taxon>
        <taxon>Theropoda</taxon>
        <taxon>Coelurosauria</taxon>
        <taxon>Aves</taxon>
        <taxon>Neognathae</taxon>
        <taxon>Neoaves</taxon>
        <taxon>Charadriiformes</taxon>
        <taxon>Scolopacidae</taxon>
        <taxon>Limosa</taxon>
    </lineage>
</organism>
<evidence type="ECO:0000256" key="2">
    <source>
        <dbReference type="ARBA" id="ARBA00022737"/>
    </source>
</evidence>
<dbReference type="InterPro" id="IPR039808">
    <property type="entry name" value="Cadherin"/>
</dbReference>
<dbReference type="PROSITE" id="PS50268">
    <property type="entry name" value="CADHERIN_2"/>
    <property type="match status" value="3"/>
</dbReference>
<feature type="domain" description="Cadherin" evidence="8">
    <location>
        <begin position="3"/>
        <end position="37"/>
    </location>
</feature>
<dbReference type="GO" id="GO:0016339">
    <property type="term" value="P:calcium-dependent cell-cell adhesion via plasma membrane cell adhesion molecules"/>
    <property type="evidence" value="ECO:0007669"/>
    <property type="project" value="TreeGrafter"/>
</dbReference>
<dbReference type="Proteomes" id="UP000233556">
    <property type="component" value="Unassembled WGS sequence"/>
</dbReference>
<feature type="transmembrane region" description="Helical" evidence="7">
    <location>
        <begin position="375"/>
        <end position="395"/>
    </location>
</feature>
<dbReference type="PROSITE" id="PS00232">
    <property type="entry name" value="CADHERIN_1"/>
    <property type="match status" value="2"/>
</dbReference>
<dbReference type="SUPFAM" id="SSF49313">
    <property type="entry name" value="Cadherin-like"/>
    <property type="match status" value="3"/>
</dbReference>
<dbReference type="GO" id="GO:0045296">
    <property type="term" value="F:cadherin binding"/>
    <property type="evidence" value="ECO:0007669"/>
    <property type="project" value="TreeGrafter"/>
</dbReference>
<dbReference type="Pfam" id="PF00028">
    <property type="entry name" value="Cadherin"/>
    <property type="match status" value="2"/>
</dbReference>
<gene>
    <name evidence="9" type="ORF">llap_16610</name>
</gene>
<evidence type="ECO:0000259" key="8">
    <source>
        <dbReference type="PROSITE" id="PS50268"/>
    </source>
</evidence>
<name>A0A2I0TH37_LIMLA</name>
<dbReference type="GO" id="GO:0034332">
    <property type="term" value="P:adherens junction organization"/>
    <property type="evidence" value="ECO:0007669"/>
    <property type="project" value="TreeGrafter"/>
</dbReference>
<evidence type="ECO:0000256" key="1">
    <source>
        <dbReference type="ARBA" id="ARBA00004370"/>
    </source>
</evidence>
<evidence type="ECO:0000313" key="9">
    <source>
        <dbReference type="EMBL" id="PKU33086.1"/>
    </source>
</evidence>
<keyword evidence="3 5" id="KW-0106">Calcium</keyword>
<evidence type="ECO:0000256" key="3">
    <source>
        <dbReference type="ARBA" id="ARBA00022837"/>
    </source>
</evidence>
<dbReference type="InterPro" id="IPR015919">
    <property type="entry name" value="Cadherin-like_sf"/>
</dbReference>
<dbReference type="GO" id="GO:0005509">
    <property type="term" value="F:calcium ion binding"/>
    <property type="evidence" value="ECO:0007669"/>
    <property type="project" value="UniProtKB-UniRule"/>
</dbReference>
<evidence type="ECO:0000256" key="5">
    <source>
        <dbReference type="PROSITE-ProRule" id="PRU00043"/>
    </source>
</evidence>
<dbReference type="GO" id="GO:0007043">
    <property type="term" value="P:cell-cell junction assembly"/>
    <property type="evidence" value="ECO:0007669"/>
    <property type="project" value="TreeGrafter"/>
</dbReference>
<keyword evidence="2" id="KW-0677">Repeat</keyword>